<protein>
    <submittedName>
        <fullName evidence="1">Uncharacterized protein</fullName>
    </submittedName>
</protein>
<evidence type="ECO:0000313" key="1">
    <source>
        <dbReference type="EMBL" id="KAF5334873.1"/>
    </source>
</evidence>
<dbReference type="SUPFAM" id="SSF55729">
    <property type="entry name" value="Acyl-CoA N-acyltransferases (Nat)"/>
    <property type="match status" value="1"/>
</dbReference>
<dbReference type="InterPro" id="IPR016181">
    <property type="entry name" value="Acyl_CoA_acyltransferase"/>
</dbReference>
<proteinExistence type="predicted"/>
<dbReference type="OrthoDB" id="544277at2759"/>
<reference evidence="1 2" key="1">
    <citation type="journal article" date="2020" name="ISME J.">
        <title>Uncovering the hidden diversity of litter-decomposition mechanisms in mushroom-forming fungi.</title>
        <authorList>
            <person name="Floudas D."/>
            <person name="Bentzer J."/>
            <person name="Ahren D."/>
            <person name="Johansson T."/>
            <person name="Persson P."/>
            <person name="Tunlid A."/>
        </authorList>
    </citation>
    <scope>NUCLEOTIDE SEQUENCE [LARGE SCALE GENOMIC DNA]</scope>
    <source>
        <strain evidence="1 2">CBS 175.51</strain>
    </source>
</reference>
<dbReference type="AlphaFoldDB" id="A0A8H5FFU2"/>
<dbReference type="Proteomes" id="UP000541558">
    <property type="component" value="Unassembled WGS sequence"/>
</dbReference>
<dbReference type="InterPro" id="IPR052523">
    <property type="entry name" value="Trichothecene_AcTrans"/>
</dbReference>
<organism evidence="1 2">
    <name type="scientific">Ephemerocybe angulata</name>
    <dbReference type="NCBI Taxonomy" id="980116"/>
    <lineage>
        <taxon>Eukaryota</taxon>
        <taxon>Fungi</taxon>
        <taxon>Dikarya</taxon>
        <taxon>Basidiomycota</taxon>
        <taxon>Agaricomycotina</taxon>
        <taxon>Agaricomycetes</taxon>
        <taxon>Agaricomycetidae</taxon>
        <taxon>Agaricales</taxon>
        <taxon>Agaricineae</taxon>
        <taxon>Psathyrellaceae</taxon>
        <taxon>Ephemerocybe</taxon>
    </lineage>
</organism>
<name>A0A8H5FFU2_9AGAR</name>
<gene>
    <name evidence="1" type="ORF">D9611_009997</name>
</gene>
<dbReference type="EMBL" id="JAACJK010000065">
    <property type="protein sequence ID" value="KAF5334873.1"/>
    <property type="molecule type" value="Genomic_DNA"/>
</dbReference>
<dbReference type="PANTHER" id="PTHR42791">
    <property type="entry name" value="GNAT FAMILY ACETYLTRANSFERASE"/>
    <property type="match status" value="1"/>
</dbReference>
<dbReference type="PANTHER" id="PTHR42791:SF1">
    <property type="entry name" value="N-ACETYLTRANSFERASE DOMAIN-CONTAINING PROTEIN"/>
    <property type="match status" value="1"/>
</dbReference>
<evidence type="ECO:0000313" key="2">
    <source>
        <dbReference type="Proteomes" id="UP000541558"/>
    </source>
</evidence>
<sequence length="260" mass="29130">MANSTQKREDGLYLREAKLPEDFEGIVDVGAKAFALDPVFMFWGNVMEITDTGLKPENDQNLRVFMTFLLKTCIDMKARFTVICDPAANDKVVSAAYWVPPNERIALYQVGRLLRCGAIGFIKAWGIRGIDRITTQYLDKCHHSFQAEFKKRGLKRSVDDTWYLNLAMTDPAYQGKGLMSLLVREMFALNPEGIYTIEATTPKVKDQYAHLGFELISTFTLGKGVAGEDGLPKQGEEATGMPVSPMIRWPASWASKDQTA</sequence>
<keyword evidence="2" id="KW-1185">Reference proteome</keyword>
<dbReference type="Gene3D" id="3.40.630.30">
    <property type="match status" value="1"/>
</dbReference>
<accession>A0A8H5FFU2</accession>
<comment type="caution">
    <text evidence="1">The sequence shown here is derived from an EMBL/GenBank/DDBJ whole genome shotgun (WGS) entry which is preliminary data.</text>
</comment>